<evidence type="ECO:0000313" key="4">
    <source>
        <dbReference type="EMBL" id="STE85945.1"/>
    </source>
</evidence>
<dbReference type="EC" id="2.8.1.7" evidence="4"/>
<name>A0A376KTA8_ECOLX</name>
<sequence>MFRRWGLNSIAEYEQNLMHYALSQLESVPDLTLYGPQNRLGVIAFNLGKHHAYDVGSFLDNYGIAVRTGHHCAMPLMAYYNVPAMCRASLAMYNTHEEVDRLVTGLQRIHRLLG</sequence>
<evidence type="ECO:0000256" key="2">
    <source>
        <dbReference type="ARBA" id="ARBA00023239"/>
    </source>
</evidence>
<dbReference type="GO" id="GO:0031071">
    <property type="term" value="F:cysteine desulfurase activity"/>
    <property type="evidence" value="ECO:0007669"/>
    <property type="project" value="UniProtKB-EC"/>
</dbReference>
<accession>A0A376KTA8</accession>
<gene>
    <name evidence="4" type="primary">sufS_2</name>
    <name evidence="4" type="ORF">NCTC10418_03572</name>
</gene>
<dbReference type="Proteomes" id="UP000255460">
    <property type="component" value="Unassembled WGS sequence"/>
</dbReference>
<evidence type="ECO:0000313" key="5">
    <source>
        <dbReference type="Proteomes" id="UP000255460"/>
    </source>
</evidence>
<reference evidence="4 5" key="1">
    <citation type="submission" date="2018-06" db="EMBL/GenBank/DDBJ databases">
        <authorList>
            <consortium name="Pathogen Informatics"/>
            <person name="Doyle S."/>
        </authorList>
    </citation>
    <scope>NUCLEOTIDE SEQUENCE [LARGE SCALE GENOMIC DNA]</scope>
    <source>
        <strain evidence="4 5">NCTC10418</strain>
    </source>
</reference>
<protein>
    <submittedName>
        <fullName evidence="4">Cysteine desulfurase (Selenocysteine lyase)</fullName>
        <ecNumber evidence="4">2.8.1.7</ecNumber>
    </submittedName>
</protein>
<keyword evidence="2 4" id="KW-0456">Lyase</keyword>
<proteinExistence type="predicted"/>
<dbReference type="SUPFAM" id="SSF53383">
    <property type="entry name" value="PLP-dependent transferases"/>
    <property type="match status" value="1"/>
</dbReference>
<dbReference type="InterPro" id="IPR000192">
    <property type="entry name" value="Aminotrans_V_dom"/>
</dbReference>
<keyword evidence="1" id="KW-0663">Pyridoxal phosphate</keyword>
<keyword evidence="4" id="KW-0808">Transferase</keyword>
<dbReference type="EMBL" id="UFZQ01000001">
    <property type="protein sequence ID" value="STE85945.1"/>
    <property type="molecule type" value="Genomic_DNA"/>
</dbReference>
<dbReference type="AlphaFoldDB" id="A0A376KTA8"/>
<evidence type="ECO:0000256" key="1">
    <source>
        <dbReference type="ARBA" id="ARBA00022898"/>
    </source>
</evidence>
<dbReference type="PANTHER" id="PTHR43586">
    <property type="entry name" value="CYSTEINE DESULFURASE"/>
    <property type="match status" value="1"/>
</dbReference>
<dbReference type="Gene3D" id="3.90.1150.10">
    <property type="entry name" value="Aspartate Aminotransferase, domain 1"/>
    <property type="match status" value="1"/>
</dbReference>
<dbReference type="GO" id="GO:0016829">
    <property type="term" value="F:lyase activity"/>
    <property type="evidence" value="ECO:0007669"/>
    <property type="project" value="UniProtKB-KW"/>
</dbReference>
<dbReference type="Pfam" id="PF00266">
    <property type="entry name" value="Aminotran_5"/>
    <property type="match status" value="1"/>
</dbReference>
<feature type="domain" description="Aminotransferase class V" evidence="3">
    <location>
        <begin position="3"/>
        <end position="102"/>
    </location>
</feature>
<evidence type="ECO:0000259" key="3">
    <source>
        <dbReference type="Pfam" id="PF00266"/>
    </source>
</evidence>
<dbReference type="InterPro" id="IPR015422">
    <property type="entry name" value="PyrdxlP-dep_Trfase_small"/>
</dbReference>
<dbReference type="PANTHER" id="PTHR43586:SF25">
    <property type="entry name" value="CYSTEINE DESULFURASE"/>
    <property type="match status" value="1"/>
</dbReference>
<organism evidence="4 5">
    <name type="scientific">Escherichia coli</name>
    <dbReference type="NCBI Taxonomy" id="562"/>
    <lineage>
        <taxon>Bacteria</taxon>
        <taxon>Pseudomonadati</taxon>
        <taxon>Pseudomonadota</taxon>
        <taxon>Gammaproteobacteria</taxon>
        <taxon>Enterobacterales</taxon>
        <taxon>Enterobacteriaceae</taxon>
        <taxon>Escherichia</taxon>
    </lineage>
</organism>
<dbReference type="InterPro" id="IPR015424">
    <property type="entry name" value="PyrdxlP-dep_Trfase"/>
</dbReference>